<evidence type="ECO:0000256" key="1">
    <source>
        <dbReference type="ARBA" id="ARBA00004670"/>
    </source>
</evidence>
<dbReference type="InterPro" id="IPR002123">
    <property type="entry name" value="Plipid/glycerol_acylTrfase"/>
</dbReference>
<dbReference type="Pfam" id="PF01041">
    <property type="entry name" value="DegT_DnrJ_EryC1"/>
    <property type="match status" value="1"/>
</dbReference>
<proteinExistence type="predicted"/>
<dbReference type="InterPro" id="IPR025650">
    <property type="entry name" value="Alkyl-DHAP_Synthase"/>
</dbReference>
<dbReference type="GO" id="GO:0016746">
    <property type="term" value="F:acyltransferase activity"/>
    <property type="evidence" value="ECO:0007669"/>
    <property type="project" value="InterPro"/>
</dbReference>
<dbReference type="EC" id="2.5.1.26" evidence="2"/>
<dbReference type="PROSITE" id="PS51387">
    <property type="entry name" value="FAD_PCMH"/>
    <property type="match status" value="1"/>
</dbReference>
<dbReference type="GO" id="GO:0000062">
    <property type="term" value="F:fatty-acyl-CoA binding"/>
    <property type="evidence" value="ECO:0007669"/>
    <property type="project" value="InterPro"/>
</dbReference>
<comment type="pathway">
    <text evidence="1">Glycerolipid metabolism; ether lipid biosynthesis.</text>
</comment>
<dbReference type="GO" id="GO:0008609">
    <property type="term" value="F:alkylglycerone-phosphate synthase activity"/>
    <property type="evidence" value="ECO:0007669"/>
    <property type="project" value="UniProtKB-EC"/>
</dbReference>
<accession>A0A9K3KTN5</accession>
<evidence type="ECO:0000256" key="7">
    <source>
        <dbReference type="SAM" id="MobiDB-lite"/>
    </source>
</evidence>
<feature type="site" description="Important for enzyme activity" evidence="6">
    <location>
        <position position="2048"/>
    </location>
</feature>
<feature type="region of interest" description="Disordered" evidence="7">
    <location>
        <begin position="32"/>
        <end position="53"/>
    </location>
</feature>
<dbReference type="InterPro" id="IPR013120">
    <property type="entry name" value="FAR_NAD-bd"/>
</dbReference>
<dbReference type="InterPro" id="IPR016166">
    <property type="entry name" value="FAD-bd_PCMH"/>
</dbReference>
<gene>
    <name evidence="10" type="ORF">IV203_012174</name>
</gene>
<keyword evidence="5" id="KW-0285">Flavoprotein</keyword>
<dbReference type="GO" id="GO:0008610">
    <property type="term" value="P:lipid biosynthetic process"/>
    <property type="evidence" value="ECO:0007669"/>
    <property type="project" value="InterPro"/>
</dbReference>
<evidence type="ECO:0000256" key="4">
    <source>
        <dbReference type="PIRSR" id="PIRSR625650-2"/>
    </source>
</evidence>
<sequence length="2297" mass="255621">MEERKELLCATNTNDAALNALFQKVAALVRESHPSDDNNNDHDDQRNNNNNNNEKLRLYGLYKLIQEGPCDNQKEATPSILQPVARAKYVAWKECSERTTSRSDAMIEYIETVSSRKDRLGQDCKMLWNEFQQAKSTAVYKEGKTSNNSTKKEATSSFTTDEPVSFDENNKSYEAEDCISPPELNILSPHRKGWGERCLRYLGGQPLIPRGRLDISNADLWFAIRQCMTMRQSKMEHDTLKRKIATVWSQSTNQPSESVVVGLSVRSLFDVYLTMKVYPEDSELIVVPPISVPGMMQVAKHHNLRIVPVDIDEENGQWIDVNSVRSKISKRTVAVMIVHPFGMVTVDNDKFAQLRSIADTHGLEIWEDCAECFTGLGRSPRSSEPSCYLGNQQFADVRYFSFGNIKTATALGGGLAILTDLQTAKEMDRLQYSFLATQQTSVEFFCRVLLALFLNFIADSPVRVGLLALSCRFCGLNFDAVVTHAVRGFRVPSTEYRAEHNRLIRQIRSRPSNALLALLKRRLEQSSTVASSIPERILRCRRFGCLLKQHIPAVDVPLLDTYQNTFWAFPICFTERKSISDMMKDLGFDVTTGASQLCSLSTYADDLDGRRSCPHTDRLMDSVLYLPIPSQVIPDVTMSDLTIALKYATKNASSLPRNVNGSKNVNITSWGIIVAILCTLAVLTPHSIVSFVQLALSVLLLQRTVEVILLKTTAAFYLKESTAFIENCDMLEGHLKNSPHQHILSSIGALHVCGSQGDSKRSVILTGATGLVGSSLLRDLLQYRDTLSLKHVYLICRSKGSLSAQERIEKLLSSFDFLPRTVIEGMIHAVEGDVSEENAGLSPMNLSTLVHDCSISHVFHCAASVSFTQELSEAARSNIASALNMQSLAARLKNKNVQFVHISTSFVHGDLTGSIDNPLPERLFDFGCFDPTEIFESMLTTQFYASKAMTELGFHNSYSFSKSVCEHLLARQSSVKTVIIRPCIVGPAVEAPFEGWAGDKPSTIVAGPCLHLSHQWNIWFLGRQHVSCIPVDVLARYILAKSFDAQPTADPTGNDAASSDGSFEHVSRISDPLSDFGEQSSSASSSDGNCHHLQIFNAAWSTNDSKSGVFTWLEFSVAYLHLGSVLGYFGRMSALLQLFVSAQVMPWLLRDNHNFFPLLHKTFVRSPLESYVSVCARIGFSCHRVSKLLSFLDLPILFFPFMRKDFYFASELIAPKCFDAQRYSFSCGVAAHRFIASKSERMKPLYQSISCLCVGGADHKFGRPLLSWAFAQPNGSILVRIAAALFGLLLRNVASVVTVDVTSFRMHVQAARKCGRNTTLVLAPTHRSFMDFVLLSYVIFSIPELQINIPFIIASNEFERLPLIGWLAHHLRAFYIQRDRETIDSKLPSRLGTLKKGSSDVVIEVFIEGKRSRDRRFVRPKTGFLKSLKESGGHHVIVPIAISYERIPEQEILSDEASGGNRLGLNLSGMICWLFKAINGNVNLGKIHIAANNPVTMASESILDFDELVTEIQGKQQERVVVSDYHILAAAKFFCLSGEEMKGAMTNLGCNFWPDVGPTYLPALPHDASSLVSIFLQFGHCLAPLFGEDRKQIGLWLSRLAVKSEDLLPTLDLPTKVVRKRLEQYFASADMIVSRSIATLQERGFEEPCLDHVFQICRRLNSDDVPLPLLYAAASFKVPTLLEGPDLDEPRLYHGLQGQRCSRHEKLGFWGFDDSAFIARSDSGGRRYVTMKGNRYNLCGKKLSQVLPFMEKALEVKVDLSQEFGRPLTVQGMYPETELCSADQEHLSLMFGKRVTYSLVERARHGSGHSQEDVFLLRSGSKARIPDAVVWPNSEDEVISLVNAAHTSGWCLIPYGGGTNVTSATRCPSKEKEPRPILSVDMTFMSRIIWVNEEDGLAHVESGIVGRDLMEKLEERGYTIGHEPDSIEFSTLGGWIATKASGMKRSKYGNIEDIVLSIRFVGPNGVLWKGNYDDGNAAPGRESEGMDVRCLAVGSEGCLGIITSAVVRIWPLPELKQYDSVLFPSFQDGLPFMRALSRQPLTMPACLRLLDNAHFRLGQALRPDEGSWFQAVKQVVTKIAAKTLLPGTFEPDSVVCATICYEGTAIEVKQQIRAVKALSRQYSGWMLGPKIGKAGYELTFMIAYLRDFAMTYHILGESFETFAPWSKIEVLIAATKARIQVEHSKRLLPGKPFVGCRVTQLYHEGACLYFYLCMSFAGVRNASHAFAELERAAREEILKHGGSLSHHHGLGKLRSSFLQDRTSSAFRCAAVSIKDALDKDNVFGARNGLFVAGNDET</sequence>
<dbReference type="InterPro" id="IPR000653">
    <property type="entry name" value="DegT/StrS_aminotransferase"/>
</dbReference>
<dbReference type="InterPro" id="IPR006094">
    <property type="entry name" value="Oxid_FAD_bind_N"/>
</dbReference>
<dbReference type="GO" id="GO:0071949">
    <property type="term" value="F:FAD binding"/>
    <property type="evidence" value="ECO:0007669"/>
    <property type="project" value="InterPro"/>
</dbReference>
<name>A0A9K3KTN5_9STRA</name>
<feature type="domain" description="FAD-binding PCMH-type" evidence="9">
    <location>
        <begin position="1822"/>
        <end position="2012"/>
    </location>
</feature>
<dbReference type="InterPro" id="IPR004113">
    <property type="entry name" value="FAD-bd_oxidored_4_C"/>
</dbReference>
<feature type="domain" description="ACB" evidence="8">
    <location>
        <begin position="18"/>
        <end position="122"/>
    </location>
</feature>
<dbReference type="Pfam" id="PF01553">
    <property type="entry name" value="Acyltransferase"/>
    <property type="match status" value="1"/>
</dbReference>
<feature type="active site" description="Proton donor/acceptor" evidence="3">
    <location>
        <position position="2209"/>
    </location>
</feature>
<dbReference type="Pfam" id="PF07993">
    <property type="entry name" value="NAD_binding_4"/>
    <property type="match status" value="1"/>
</dbReference>
<evidence type="ECO:0000256" key="6">
    <source>
        <dbReference type="PIRSR" id="PIRSR625650-4"/>
    </source>
</evidence>
<keyword evidence="11" id="KW-1185">Reference proteome</keyword>
<comment type="caution">
    <text evidence="10">The sequence shown here is derived from an EMBL/GenBank/DDBJ whole genome shotgun (WGS) entry which is preliminary data.</text>
</comment>
<evidence type="ECO:0000313" key="11">
    <source>
        <dbReference type="Proteomes" id="UP000693970"/>
    </source>
</evidence>
<dbReference type="SMART" id="SM00563">
    <property type="entry name" value="PlsC"/>
    <property type="match status" value="1"/>
</dbReference>
<dbReference type="Proteomes" id="UP000693970">
    <property type="component" value="Unassembled WGS sequence"/>
</dbReference>
<organism evidence="10 11">
    <name type="scientific">Nitzschia inconspicua</name>
    <dbReference type="NCBI Taxonomy" id="303405"/>
    <lineage>
        <taxon>Eukaryota</taxon>
        <taxon>Sar</taxon>
        <taxon>Stramenopiles</taxon>
        <taxon>Ochrophyta</taxon>
        <taxon>Bacillariophyta</taxon>
        <taxon>Bacillariophyceae</taxon>
        <taxon>Bacillariophycidae</taxon>
        <taxon>Bacillariales</taxon>
        <taxon>Bacillariaceae</taxon>
        <taxon>Nitzschia</taxon>
    </lineage>
</organism>
<evidence type="ECO:0000259" key="9">
    <source>
        <dbReference type="PROSITE" id="PS51387"/>
    </source>
</evidence>
<feature type="region of interest" description="Disordered" evidence="7">
    <location>
        <begin position="138"/>
        <end position="166"/>
    </location>
</feature>
<dbReference type="Pfam" id="PF01565">
    <property type="entry name" value="FAD_binding_4"/>
    <property type="match status" value="1"/>
</dbReference>
<dbReference type="InterPro" id="IPR000582">
    <property type="entry name" value="Acyl-CoA-binding_protein"/>
</dbReference>
<dbReference type="EMBL" id="JAGRRH010000019">
    <property type="protein sequence ID" value="KAG7349577.1"/>
    <property type="molecule type" value="Genomic_DNA"/>
</dbReference>
<feature type="binding site" evidence="5">
    <location>
        <begin position="1996"/>
        <end position="2002"/>
    </location>
    <ligand>
        <name>FAD</name>
        <dbReference type="ChEBI" id="CHEBI:57692"/>
    </ligand>
</feature>
<feature type="binding site" evidence="5">
    <location>
        <begin position="1938"/>
        <end position="1941"/>
    </location>
    <ligand>
        <name>FAD</name>
        <dbReference type="ChEBI" id="CHEBI:57692"/>
    </ligand>
</feature>
<reference evidence="10" key="2">
    <citation type="submission" date="2021-04" db="EMBL/GenBank/DDBJ databases">
        <authorList>
            <person name="Podell S."/>
        </authorList>
    </citation>
    <scope>NUCLEOTIDE SEQUENCE</scope>
    <source>
        <strain evidence="10">Hildebrandi</strain>
    </source>
</reference>
<evidence type="ECO:0000313" key="10">
    <source>
        <dbReference type="EMBL" id="KAG7349577.1"/>
    </source>
</evidence>
<feature type="binding site" evidence="5">
    <location>
        <begin position="1925"/>
        <end position="1931"/>
    </location>
    <ligand>
        <name>FAD</name>
        <dbReference type="ChEBI" id="CHEBI:57692"/>
    </ligand>
</feature>
<dbReference type="OrthoDB" id="7786253at2759"/>
<evidence type="ECO:0000256" key="2">
    <source>
        <dbReference type="ARBA" id="ARBA00012385"/>
    </source>
</evidence>
<reference evidence="10" key="1">
    <citation type="journal article" date="2021" name="Sci. Rep.">
        <title>Diploid genomic architecture of Nitzschia inconspicua, an elite biomass production diatom.</title>
        <authorList>
            <person name="Oliver A."/>
            <person name="Podell S."/>
            <person name="Pinowska A."/>
            <person name="Traller J.C."/>
            <person name="Smith S.R."/>
            <person name="McClure R."/>
            <person name="Beliaev A."/>
            <person name="Bohutskyi P."/>
            <person name="Hill E.A."/>
            <person name="Rabines A."/>
            <person name="Zheng H."/>
            <person name="Allen L.Z."/>
            <person name="Kuo A."/>
            <person name="Grigoriev I.V."/>
            <person name="Allen A.E."/>
            <person name="Hazlebeck D."/>
            <person name="Allen E.E."/>
        </authorList>
    </citation>
    <scope>NUCLEOTIDE SEQUENCE</scope>
    <source>
        <strain evidence="10">Hildebrandi</strain>
    </source>
</reference>
<evidence type="ECO:0000256" key="5">
    <source>
        <dbReference type="PIRSR" id="PIRSR625650-3"/>
    </source>
</evidence>
<dbReference type="PANTHER" id="PTHR46568:SF1">
    <property type="entry name" value="ALKYLDIHYDROXYACETONEPHOSPHATE SYNTHASE, PEROXISOMAL"/>
    <property type="match status" value="1"/>
</dbReference>
<keyword evidence="5" id="KW-0274">FAD</keyword>
<feature type="compositionally biased region" description="Basic and acidic residues" evidence="7">
    <location>
        <begin position="32"/>
        <end position="46"/>
    </location>
</feature>
<evidence type="ECO:0000256" key="3">
    <source>
        <dbReference type="PIRSR" id="PIRSR625650-1"/>
    </source>
</evidence>
<protein>
    <recommendedName>
        <fullName evidence="2">alkylglycerone-phosphate synthase</fullName>
        <ecNumber evidence="2">2.5.1.26</ecNumber>
    </recommendedName>
</protein>
<feature type="compositionally biased region" description="Polar residues" evidence="7">
    <location>
        <begin position="145"/>
        <end position="162"/>
    </location>
</feature>
<dbReference type="PROSITE" id="PS51228">
    <property type="entry name" value="ACB_2"/>
    <property type="match status" value="1"/>
</dbReference>
<feature type="binding site" evidence="4">
    <location>
        <position position="2146"/>
    </location>
    <ligand>
        <name>substrate</name>
    </ligand>
</feature>
<comment type="cofactor">
    <cofactor evidence="5">
        <name>FAD</name>
        <dbReference type="ChEBI" id="CHEBI:57692"/>
    </cofactor>
</comment>
<dbReference type="Pfam" id="PF00887">
    <property type="entry name" value="ACBP"/>
    <property type="match status" value="1"/>
</dbReference>
<dbReference type="Pfam" id="PF02913">
    <property type="entry name" value="FAD-oxidase_C"/>
    <property type="match status" value="1"/>
</dbReference>
<dbReference type="PANTHER" id="PTHR46568">
    <property type="entry name" value="ALKYLDIHYDROXYACETONEPHOSPHATE SYNTHASE, PEROXISOMAL"/>
    <property type="match status" value="1"/>
</dbReference>
<evidence type="ECO:0000259" key="8">
    <source>
        <dbReference type="PROSITE" id="PS51228"/>
    </source>
</evidence>